<dbReference type="PROSITE" id="PS01234">
    <property type="entry name" value="GATB"/>
    <property type="match status" value="1"/>
</dbReference>
<dbReference type="InterPro" id="IPR017958">
    <property type="entry name" value="Gln-tRNA_amidoTrfase_suB_CS"/>
</dbReference>
<name>A0A1J5N6W5_9BACT</name>
<dbReference type="SUPFAM" id="SSF55931">
    <property type="entry name" value="Glutamine synthetase/guanido kinase"/>
    <property type="match status" value="1"/>
</dbReference>
<dbReference type="NCBIfam" id="NF004015">
    <property type="entry name" value="PRK05477.1-5"/>
    <property type="match status" value="1"/>
</dbReference>
<evidence type="ECO:0000256" key="11">
    <source>
        <dbReference type="HAMAP-Rule" id="MF_00121"/>
    </source>
</evidence>
<comment type="subunit">
    <text evidence="2 11">Heterotrimer of A, B and C subunits.</text>
</comment>
<dbReference type="GO" id="GO:0050567">
    <property type="term" value="F:glutaminyl-tRNA synthase (glutamine-hydrolyzing) activity"/>
    <property type="evidence" value="ECO:0007669"/>
    <property type="project" value="UniProtKB-UniRule"/>
</dbReference>
<evidence type="ECO:0000256" key="1">
    <source>
        <dbReference type="ARBA" id="ARBA00005306"/>
    </source>
</evidence>
<comment type="function">
    <text evidence="8 11">Allows the formation of correctly charged Asn-tRNA(Asn) or Gln-tRNA(Gln) through the transamidation of misacylated Asp-tRNA(Asn) or Glu-tRNA(Gln) in organisms which lack either or both of asparaginyl-tRNA or glutaminyl-tRNA synthetases. The reaction takes place in the presence of glutamine and ATP through an activated phospho-Asp-tRNA(Asn) or phospho-Glu-tRNA(Gln).</text>
</comment>
<dbReference type="PANTHER" id="PTHR11659:SF0">
    <property type="entry name" value="GLUTAMYL-TRNA(GLN) AMIDOTRANSFERASE SUBUNIT B, MITOCHONDRIAL"/>
    <property type="match status" value="1"/>
</dbReference>
<dbReference type="FunFam" id="1.10.150.380:FF:000001">
    <property type="entry name" value="Aspartyl/glutamyl-tRNA(Asn/Gln) amidotransferase subunit B"/>
    <property type="match status" value="1"/>
</dbReference>
<protein>
    <recommendedName>
        <fullName evidence="3 11">Aspartyl/glutamyl-tRNA(Asn/Gln) amidotransferase subunit B</fullName>
        <shortName evidence="11">Asp/Glu-ADT subunit B</shortName>
        <ecNumber evidence="11">6.3.5.-</ecNumber>
    </recommendedName>
</protein>
<dbReference type="InterPro" id="IPR003789">
    <property type="entry name" value="Asn/Gln_tRNA_amidoTrase-B-like"/>
</dbReference>
<dbReference type="Pfam" id="PF02637">
    <property type="entry name" value="GatB_Yqey"/>
    <property type="match status" value="1"/>
</dbReference>
<dbReference type="Pfam" id="PF02934">
    <property type="entry name" value="GatB_N"/>
    <property type="match status" value="1"/>
</dbReference>
<keyword evidence="5 11" id="KW-0547">Nucleotide-binding</keyword>
<proteinExistence type="inferred from homology"/>
<dbReference type="FunFam" id="1.10.10.410:FF:000001">
    <property type="entry name" value="Aspartyl/glutamyl-tRNA(Asn/Gln) amidotransferase subunit B"/>
    <property type="match status" value="1"/>
</dbReference>
<accession>A0A1J5N6W5</accession>
<sequence length="477" mass="52901">MSRYETVIGLEVHAQMKTESKIFCSCSTKFGNDPNENVCAVCSGMPGVLPVLNEKVAEYATKAGLATNCEINLKSVFARKNYFYPDLPKGYQISQFEQPICEHGHVDIEVDGRKKRVGLTRIHMEEDAGKNIHSAADNASFVDLNRTGVPLIEIVSEPDMRSAEEAVAYLKELRSVLLYLGICDGNMEEGSFRCDANVSIRPFGQEEFGTRAELKNLNSFKHIQKAIEYEVERQIDLVEDGDKVVQETRLYNVDKGTTHSMRGKEEAHDYRYFPDPDLVPLVLEQAWVDKWKSELPELPSAKRERFMAEYGLADYDAALITNDLAVADYFEAAVKAYAGDAKKVTNWVAGELLPFCHENGSEACEVKLTPEKLAALLALVDDGTISVKIGKDIFRDLCASGDDPAEYVKAKGLVQVSDTSELEAMVDKVIADNPSEVEAFKGGKTKLMGFFMGQVMRLSKGQANPGVVTQLFTKKLS</sequence>
<dbReference type="RefSeq" id="WP_071546866.1">
    <property type="nucleotide sequence ID" value="NZ_LKAQ01000004.1"/>
</dbReference>
<dbReference type="GO" id="GO:0006412">
    <property type="term" value="P:translation"/>
    <property type="evidence" value="ECO:0007669"/>
    <property type="project" value="UniProtKB-UniRule"/>
</dbReference>
<dbReference type="GO" id="GO:0016740">
    <property type="term" value="F:transferase activity"/>
    <property type="evidence" value="ECO:0007669"/>
    <property type="project" value="UniProtKB-KW"/>
</dbReference>
<keyword evidence="13" id="KW-0808">Transferase</keyword>
<evidence type="ECO:0000256" key="2">
    <source>
        <dbReference type="ARBA" id="ARBA00011123"/>
    </source>
</evidence>
<evidence type="ECO:0000313" key="14">
    <source>
        <dbReference type="Proteomes" id="UP000181901"/>
    </source>
</evidence>
<dbReference type="EMBL" id="LKAQ01000004">
    <property type="protein sequence ID" value="OIQ51379.1"/>
    <property type="molecule type" value="Genomic_DNA"/>
</dbReference>
<reference evidence="13 14" key="1">
    <citation type="submission" date="2015-09" db="EMBL/GenBank/DDBJ databases">
        <title>Genome of Desulfovibrio dechloracetivorans BerOc1, a mercury methylating strain isolated from highly hydrocarbons and metals contaminated coastal sediments.</title>
        <authorList>
            <person name="Goni Urriza M."/>
            <person name="Gassie C."/>
            <person name="Bouchez O."/>
            <person name="Klopp C."/>
            <person name="Ranchou-Peyruse A."/>
            <person name="Remy G."/>
        </authorList>
    </citation>
    <scope>NUCLEOTIDE SEQUENCE [LARGE SCALE GENOMIC DNA]</scope>
    <source>
        <strain evidence="13 14">BerOc1</strain>
    </source>
</reference>
<keyword evidence="7 11" id="KW-0648">Protein biosynthesis</keyword>
<comment type="caution">
    <text evidence="13">The sequence shown here is derived from an EMBL/GenBank/DDBJ whole genome shotgun (WGS) entry which is preliminary data.</text>
</comment>
<dbReference type="GO" id="GO:0005524">
    <property type="term" value="F:ATP binding"/>
    <property type="evidence" value="ECO:0007669"/>
    <property type="project" value="UniProtKB-KW"/>
</dbReference>
<keyword evidence="6 11" id="KW-0067">ATP-binding</keyword>
<evidence type="ECO:0000256" key="7">
    <source>
        <dbReference type="ARBA" id="ARBA00022917"/>
    </source>
</evidence>
<evidence type="ECO:0000256" key="3">
    <source>
        <dbReference type="ARBA" id="ARBA00016923"/>
    </source>
</evidence>
<evidence type="ECO:0000259" key="12">
    <source>
        <dbReference type="SMART" id="SM00845"/>
    </source>
</evidence>
<dbReference type="InterPro" id="IPR023168">
    <property type="entry name" value="GatB_Yqey_C_2"/>
</dbReference>
<evidence type="ECO:0000256" key="5">
    <source>
        <dbReference type="ARBA" id="ARBA00022741"/>
    </source>
</evidence>
<dbReference type="Proteomes" id="UP000181901">
    <property type="component" value="Unassembled WGS sequence"/>
</dbReference>
<dbReference type="NCBIfam" id="NF004012">
    <property type="entry name" value="PRK05477.1-2"/>
    <property type="match status" value="1"/>
</dbReference>
<gene>
    <name evidence="11 13" type="primary">gatB</name>
    <name evidence="13" type="ORF">BerOc1_03330</name>
</gene>
<dbReference type="InterPro" id="IPR004413">
    <property type="entry name" value="GatB"/>
</dbReference>
<evidence type="ECO:0000256" key="8">
    <source>
        <dbReference type="ARBA" id="ARBA00024799"/>
    </source>
</evidence>
<dbReference type="SUPFAM" id="SSF89095">
    <property type="entry name" value="GatB/YqeY motif"/>
    <property type="match status" value="1"/>
</dbReference>
<comment type="catalytic activity">
    <reaction evidence="10 11">
        <text>L-glutamyl-tRNA(Gln) + L-glutamine + ATP + H2O = L-glutaminyl-tRNA(Gln) + L-glutamate + ADP + phosphate + H(+)</text>
        <dbReference type="Rhea" id="RHEA:17521"/>
        <dbReference type="Rhea" id="RHEA-COMP:9681"/>
        <dbReference type="Rhea" id="RHEA-COMP:9684"/>
        <dbReference type="ChEBI" id="CHEBI:15377"/>
        <dbReference type="ChEBI" id="CHEBI:15378"/>
        <dbReference type="ChEBI" id="CHEBI:29985"/>
        <dbReference type="ChEBI" id="CHEBI:30616"/>
        <dbReference type="ChEBI" id="CHEBI:43474"/>
        <dbReference type="ChEBI" id="CHEBI:58359"/>
        <dbReference type="ChEBI" id="CHEBI:78520"/>
        <dbReference type="ChEBI" id="CHEBI:78521"/>
        <dbReference type="ChEBI" id="CHEBI:456216"/>
    </reaction>
</comment>
<dbReference type="EC" id="6.3.5.-" evidence="11"/>
<keyword evidence="14" id="KW-1185">Reference proteome</keyword>
<dbReference type="GO" id="GO:0070681">
    <property type="term" value="P:glutaminyl-tRNAGln biosynthesis via transamidation"/>
    <property type="evidence" value="ECO:0007669"/>
    <property type="project" value="TreeGrafter"/>
</dbReference>
<comment type="similarity">
    <text evidence="1 11">Belongs to the GatB/GatE family. GatB subfamily.</text>
</comment>
<dbReference type="AlphaFoldDB" id="A0A1J5N6W5"/>
<dbReference type="InterPro" id="IPR018027">
    <property type="entry name" value="Asn/Gln_amidotransferase"/>
</dbReference>
<evidence type="ECO:0000256" key="10">
    <source>
        <dbReference type="ARBA" id="ARBA00047913"/>
    </source>
</evidence>
<evidence type="ECO:0000256" key="6">
    <source>
        <dbReference type="ARBA" id="ARBA00022840"/>
    </source>
</evidence>
<keyword evidence="4 11" id="KW-0436">Ligase</keyword>
<dbReference type="Gene3D" id="1.10.10.410">
    <property type="match status" value="1"/>
</dbReference>
<evidence type="ECO:0000256" key="9">
    <source>
        <dbReference type="ARBA" id="ARBA00047380"/>
    </source>
</evidence>
<dbReference type="InterPro" id="IPR042114">
    <property type="entry name" value="GatB_C_1"/>
</dbReference>
<dbReference type="SMART" id="SM00845">
    <property type="entry name" value="GatB_Yqey"/>
    <property type="match status" value="1"/>
</dbReference>
<dbReference type="HAMAP" id="MF_00121">
    <property type="entry name" value="GatB"/>
    <property type="match status" value="1"/>
</dbReference>
<feature type="domain" description="Asn/Gln amidotransferase" evidence="12">
    <location>
        <begin position="328"/>
        <end position="476"/>
    </location>
</feature>
<organism evidence="13 14">
    <name type="scientific">Pseudodesulfovibrio hydrargyri</name>
    <dbReference type="NCBI Taxonomy" id="2125990"/>
    <lineage>
        <taxon>Bacteria</taxon>
        <taxon>Pseudomonadati</taxon>
        <taxon>Thermodesulfobacteriota</taxon>
        <taxon>Desulfovibrionia</taxon>
        <taxon>Desulfovibrionales</taxon>
        <taxon>Desulfovibrionaceae</taxon>
    </lineage>
</organism>
<comment type="catalytic activity">
    <reaction evidence="9 11">
        <text>L-aspartyl-tRNA(Asn) + L-glutamine + ATP + H2O = L-asparaginyl-tRNA(Asn) + L-glutamate + ADP + phosphate + 2 H(+)</text>
        <dbReference type="Rhea" id="RHEA:14513"/>
        <dbReference type="Rhea" id="RHEA-COMP:9674"/>
        <dbReference type="Rhea" id="RHEA-COMP:9677"/>
        <dbReference type="ChEBI" id="CHEBI:15377"/>
        <dbReference type="ChEBI" id="CHEBI:15378"/>
        <dbReference type="ChEBI" id="CHEBI:29985"/>
        <dbReference type="ChEBI" id="CHEBI:30616"/>
        <dbReference type="ChEBI" id="CHEBI:43474"/>
        <dbReference type="ChEBI" id="CHEBI:58359"/>
        <dbReference type="ChEBI" id="CHEBI:78515"/>
        <dbReference type="ChEBI" id="CHEBI:78516"/>
        <dbReference type="ChEBI" id="CHEBI:456216"/>
    </reaction>
</comment>
<dbReference type="Gene3D" id="1.10.150.380">
    <property type="entry name" value="GatB domain, N-terminal subdomain"/>
    <property type="match status" value="1"/>
</dbReference>
<dbReference type="InterPro" id="IPR006075">
    <property type="entry name" value="Asn/Gln-tRNA_Trfase_suB/E_cat"/>
</dbReference>
<dbReference type="NCBIfam" id="NF004014">
    <property type="entry name" value="PRK05477.1-4"/>
    <property type="match status" value="1"/>
</dbReference>
<dbReference type="PANTHER" id="PTHR11659">
    <property type="entry name" value="GLUTAMYL-TRNA GLN AMIDOTRANSFERASE SUBUNIT B MITOCHONDRIAL AND PROKARYOTIC PET112-RELATED"/>
    <property type="match status" value="1"/>
</dbReference>
<dbReference type="OrthoDB" id="9804078at2"/>
<dbReference type="GO" id="GO:0050566">
    <property type="term" value="F:asparaginyl-tRNA synthase (glutamine-hydrolyzing) activity"/>
    <property type="evidence" value="ECO:0007669"/>
    <property type="project" value="RHEA"/>
</dbReference>
<dbReference type="NCBIfam" id="TIGR00133">
    <property type="entry name" value="gatB"/>
    <property type="match status" value="1"/>
</dbReference>
<dbReference type="InterPro" id="IPR017959">
    <property type="entry name" value="Asn/Gln-tRNA_amidoTrfase_suB/E"/>
</dbReference>
<evidence type="ECO:0000313" key="13">
    <source>
        <dbReference type="EMBL" id="OIQ51379.1"/>
    </source>
</evidence>
<dbReference type="InterPro" id="IPR014746">
    <property type="entry name" value="Gln_synth/guanido_kin_cat_dom"/>
</dbReference>
<evidence type="ECO:0000256" key="4">
    <source>
        <dbReference type="ARBA" id="ARBA00022598"/>
    </source>
</evidence>